<evidence type="ECO:0000313" key="3">
    <source>
        <dbReference type="Proteomes" id="UP000030765"/>
    </source>
</evidence>
<dbReference type="EMBL" id="ATLV01013399">
    <property type="status" value="NOT_ANNOTATED_CDS"/>
    <property type="molecule type" value="Genomic_DNA"/>
</dbReference>
<organism evidence="1">
    <name type="scientific">Anopheles sinensis</name>
    <name type="common">Mosquito</name>
    <dbReference type="NCBI Taxonomy" id="74873"/>
    <lineage>
        <taxon>Eukaryota</taxon>
        <taxon>Metazoa</taxon>
        <taxon>Ecdysozoa</taxon>
        <taxon>Arthropoda</taxon>
        <taxon>Hexapoda</taxon>
        <taxon>Insecta</taxon>
        <taxon>Pterygota</taxon>
        <taxon>Neoptera</taxon>
        <taxon>Endopterygota</taxon>
        <taxon>Diptera</taxon>
        <taxon>Nematocera</taxon>
        <taxon>Culicoidea</taxon>
        <taxon>Culicidae</taxon>
        <taxon>Anophelinae</taxon>
        <taxon>Anopheles</taxon>
    </lineage>
</organism>
<protein>
    <submittedName>
        <fullName evidence="1 2">Uncharacterized protein</fullName>
    </submittedName>
</protein>
<gene>
    <name evidence="1" type="ORF">ZHAS_00005191</name>
</gene>
<dbReference type="VEuPathDB" id="VectorBase:ASIC005191"/>
<reference evidence="2" key="2">
    <citation type="submission" date="2020-05" db="UniProtKB">
        <authorList>
            <consortium name="EnsemblMetazoa"/>
        </authorList>
    </citation>
    <scope>IDENTIFICATION</scope>
</reference>
<dbReference type="EnsemblMetazoa" id="ASIC005191-RA">
    <property type="protein sequence ID" value="ASIC005191-PA"/>
    <property type="gene ID" value="ASIC005191"/>
</dbReference>
<evidence type="ECO:0000313" key="2">
    <source>
        <dbReference type="EnsemblMetazoa" id="ASIC005191-PA"/>
    </source>
</evidence>
<dbReference type="Proteomes" id="UP000030765">
    <property type="component" value="Unassembled WGS sequence"/>
</dbReference>
<name>A0A084VIT0_ANOSI</name>
<sequence>MTYLLRHAPIELSMQQPWGEGVGGVGSSRLNDFISGKSSRNPDRWTSRLLREEIDWRKRNGGWETGAKNGEQEMRRVAGDECPAIFRVRAKAPKKTIKDLQTINPLDYCTVERVLWKMTGETE</sequence>
<dbReference type="AlphaFoldDB" id="A0A084VIT0"/>
<proteinExistence type="predicted"/>
<accession>A0A084VIT0</accession>
<reference evidence="1 3" key="1">
    <citation type="journal article" date="2014" name="BMC Genomics">
        <title>Genome sequence of Anopheles sinensis provides insight into genetics basis of mosquito competence for malaria parasites.</title>
        <authorList>
            <person name="Zhou D."/>
            <person name="Zhang D."/>
            <person name="Ding G."/>
            <person name="Shi L."/>
            <person name="Hou Q."/>
            <person name="Ye Y."/>
            <person name="Xu Y."/>
            <person name="Zhou H."/>
            <person name="Xiong C."/>
            <person name="Li S."/>
            <person name="Yu J."/>
            <person name="Hong S."/>
            <person name="Yu X."/>
            <person name="Zou P."/>
            <person name="Chen C."/>
            <person name="Chang X."/>
            <person name="Wang W."/>
            <person name="Lv Y."/>
            <person name="Sun Y."/>
            <person name="Ma L."/>
            <person name="Shen B."/>
            <person name="Zhu C."/>
        </authorList>
    </citation>
    <scope>NUCLEOTIDE SEQUENCE [LARGE SCALE GENOMIC DNA]</scope>
</reference>
<dbReference type="EMBL" id="KE524855">
    <property type="protein sequence ID" value="KFB37874.1"/>
    <property type="molecule type" value="Genomic_DNA"/>
</dbReference>
<keyword evidence="3" id="KW-1185">Reference proteome</keyword>
<evidence type="ECO:0000313" key="1">
    <source>
        <dbReference type="EMBL" id="KFB37874.1"/>
    </source>
</evidence>